<dbReference type="GO" id="GO:0003700">
    <property type="term" value="F:DNA-binding transcription factor activity"/>
    <property type="evidence" value="ECO:0007669"/>
    <property type="project" value="InterPro"/>
</dbReference>
<keyword evidence="7" id="KW-1185">Reference proteome</keyword>
<gene>
    <name evidence="6" type="ORF">SAMN05421630_107285</name>
</gene>
<dbReference type="Pfam" id="PF00392">
    <property type="entry name" value="GntR"/>
    <property type="match status" value="1"/>
</dbReference>
<keyword evidence="4" id="KW-0238">DNA-binding</keyword>
<evidence type="ECO:0000313" key="7">
    <source>
        <dbReference type="Proteomes" id="UP000199494"/>
    </source>
</evidence>
<dbReference type="InterPro" id="IPR036388">
    <property type="entry name" value="WH-like_DNA-bd_sf"/>
</dbReference>
<dbReference type="PANTHER" id="PTHR46577:SF1">
    <property type="entry name" value="HTH-TYPE TRANSCRIPTIONAL REGULATORY PROTEIN GABR"/>
    <property type="match status" value="1"/>
</dbReference>
<proteinExistence type="inferred from homology"/>
<dbReference type="GO" id="GO:0003677">
    <property type="term" value="F:DNA binding"/>
    <property type="evidence" value="ECO:0007669"/>
    <property type="project" value="UniProtKB-KW"/>
</dbReference>
<evidence type="ECO:0000256" key="1">
    <source>
        <dbReference type="ARBA" id="ARBA00005384"/>
    </source>
</evidence>
<evidence type="ECO:0000256" key="2">
    <source>
        <dbReference type="ARBA" id="ARBA00022898"/>
    </source>
</evidence>
<dbReference type="SUPFAM" id="SSF46785">
    <property type="entry name" value="Winged helix' DNA-binding domain"/>
    <property type="match status" value="1"/>
</dbReference>
<comment type="similarity">
    <text evidence="1">In the C-terminal section; belongs to the class-I pyridoxal-phosphate-dependent aminotransferase family.</text>
</comment>
<evidence type="ECO:0000256" key="3">
    <source>
        <dbReference type="ARBA" id="ARBA00023015"/>
    </source>
</evidence>
<evidence type="ECO:0000256" key="4">
    <source>
        <dbReference type="ARBA" id="ARBA00023125"/>
    </source>
</evidence>
<dbReference type="GO" id="GO:0008483">
    <property type="term" value="F:transaminase activity"/>
    <property type="evidence" value="ECO:0007669"/>
    <property type="project" value="UniProtKB-KW"/>
</dbReference>
<keyword evidence="2" id="KW-0663">Pyridoxal phosphate</keyword>
<dbReference type="GO" id="GO:0030170">
    <property type="term" value="F:pyridoxal phosphate binding"/>
    <property type="evidence" value="ECO:0007669"/>
    <property type="project" value="InterPro"/>
</dbReference>
<dbReference type="InterPro" id="IPR036390">
    <property type="entry name" value="WH_DNA-bd_sf"/>
</dbReference>
<dbReference type="CDD" id="cd00609">
    <property type="entry name" value="AAT_like"/>
    <property type="match status" value="1"/>
</dbReference>
<keyword evidence="6" id="KW-0032">Aminotransferase</keyword>
<dbReference type="Gene3D" id="3.40.640.10">
    <property type="entry name" value="Type I PLP-dependent aspartate aminotransferase-like (Major domain)"/>
    <property type="match status" value="1"/>
</dbReference>
<dbReference type="Proteomes" id="UP000199494">
    <property type="component" value="Unassembled WGS sequence"/>
</dbReference>
<keyword evidence="3" id="KW-0805">Transcription regulation</keyword>
<organism evidence="6 7">
    <name type="scientific">Prauserella marina</name>
    <dbReference type="NCBI Taxonomy" id="530584"/>
    <lineage>
        <taxon>Bacteria</taxon>
        <taxon>Bacillati</taxon>
        <taxon>Actinomycetota</taxon>
        <taxon>Actinomycetes</taxon>
        <taxon>Pseudonocardiales</taxon>
        <taxon>Pseudonocardiaceae</taxon>
        <taxon>Prauserella</taxon>
    </lineage>
</organism>
<dbReference type="PRINTS" id="PR00035">
    <property type="entry name" value="HTHGNTR"/>
</dbReference>
<dbReference type="PANTHER" id="PTHR46577">
    <property type="entry name" value="HTH-TYPE TRANSCRIPTIONAL REGULATORY PROTEIN GABR"/>
    <property type="match status" value="1"/>
</dbReference>
<protein>
    <submittedName>
        <fullName evidence="6">GntR family transcriptional regulator / MocR family aminotransferase</fullName>
    </submittedName>
</protein>
<dbReference type="InterPro" id="IPR015421">
    <property type="entry name" value="PyrdxlP-dep_Trfase_major"/>
</dbReference>
<sequence>MGPDVHFDWDPGTGRLGLADAIRDAIRKGRLSHGAVLPSTRALASDLGIARGTVTRIYADLTAEGYVHSRQGAPTTVAADVPRPSPPPHARSGPGAPRWDLRPGQPDLSAFPRDDWASATRRVLQHTPASLFGYGDRLGVARLRESLASYLARSRGVVADPQRIVVCGGFSHAVSLLTTALRELGETDIAFENPSLYRFRDIAKAAGARVIPVPVDDEGIDVSSVDSPAVVVTPAHHFPLGVTLAPGRRTALAKWASASGAFVLEDDYDGEFRFDRTPVGALQTLAPERVAYAGTVSKTLAPGLRLGWLVLPRVLVEPVRAALEWQGWRAPVIEQLTFAELLDSGAYGRHIRRRRASYRKRRDLLLATFPDAVAKHDIPAGLQLLLRLPPSGPREEDVLAAAARHSLGLEALGPHWMTPCDHPQGIVVGYTTPPEHAYTGALSALRTVLAEAGGAGRHP</sequence>
<dbReference type="SUPFAM" id="SSF53383">
    <property type="entry name" value="PLP-dependent transferases"/>
    <property type="match status" value="1"/>
</dbReference>
<dbReference type="CDD" id="cd07377">
    <property type="entry name" value="WHTH_GntR"/>
    <property type="match status" value="1"/>
</dbReference>
<dbReference type="InterPro" id="IPR000524">
    <property type="entry name" value="Tscrpt_reg_HTH_GntR"/>
</dbReference>
<accession>A0A1G6TTA8</accession>
<dbReference type="PROSITE" id="PS50949">
    <property type="entry name" value="HTH_GNTR"/>
    <property type="match status" value="1"/>
</dbReference>
<dbReference type="InterPro" id="IPR051446">
    <property type="entry name" value="HTH_trans_reg/aminotransferase"/>
</dbReference>
<dbReference type="Gene3D" id="1.10.10.10">
    <property type="entry name" value="Winged helix-like DNA-binding domain superfamily/Winged helix DNA-binding domain"/>
    <property type="match status" value="1"/>
</dbReference>
<dbReference type="STRING" id="530584.SAMN05421630_107285"/>
<evidence type="ECO:0000256" key="5">
    <source>
        <dbReference type="ARBA" id="ARBA00023163"/>
    </source>
</evidence>
<dbReference type="InterPro" id="IPR004839">
    <property type="entry name" value="Aminotransferase_I/II_large"/>
</dbReference>
<reference evidence="6 7" key="1">
    <citation type="submission" date="2016-10" db="EMBL/GenBank/DDBJ databases">
        <authorList>
            <person name="de Groot N.N."/>
        </authorList>
    </citation>
    <scope>NUCLEOTIDE SEQUENCE [LARGE SCALE GENOMIC DNA]</scope>
    <source>
        <strain evidence="6 7">CGMCC 4.5506</strain>
    </source>
</reference>
<evidence type="ECO:0000313" key="6">
    <source>
        <dbReference type="EMBL" id="SDD32310.1"/>
    </source>
</evidence>
<keyword evidence="6" id="KW-0808">Transferase</keyword>
<dbReference type="InterPro" id="IPR015424">
    <property type="entry name" value="PyrdxlP-dep_Trfase"/>
</dbReference>
<keyword evidence="5" id="KW-0804">Transcription</keyword>
<dbReference type="EMBL" id="FMZE01000007">
    <property type="protein sequence ID" value="SDD32310.1"/>
    <property type="molecule type" value="Genomic_DNA"/>
</dbReference>
<name>A0A1G6TTA8_9PSEU</name>
<dbReference type="SMART" id="SM00345">
    <property type="entry name" value="HTH_GNTR"/>
    <property type="match status" value="1"/>
</dbReference>
<dbReference type="AlphaFoldDB" id="A0A1G6TTA8"/>
<dbReference type="Pfam" id="PF00155">
    <property type="entry name" value="Aminotran_1_2"/>
    <property type="match status" value="1"/>
</dbReference>